<evidence type="ECO:0000259" key="2">
    <source>
        <dbReference type="PROSITE" id="PS50887"/>
    </source>
</evidence>
<dbReference type="Proteomes" id="UP001332192">
    <property type="component" value="Chromosome"/>
</dbReference>
<dbReference type="InterPro" id="IPR043128">
    <property type="entry name" value="Rev_trsase/Diguanyl_cyclase"/>
</dbReference>
<dbReference type="PROSITE" id="PS50887">
    <property type="entry name" value="GGDEF"/>
    <property type="match status" value="1"/>
</dbReference>
<evidence type="ECO:0000313" key="4">
    <source>
        <dbReference type="Proteomes" id="UP001332192"/>
    </source>
</evidence>
<dbReference type="SMART" id="SM00267">
    <property type="entry name" value="GGDEF"/>
    <property type="match status" value="1"/>
</dbReference>
<name>A0ABZ1BUT0_9FIRM</name>
<protein>
    <submittedName>
        <fullName evidence="3">GTP cyclohydrolase IIa</fullName>
        <ecNumber evidence="3">3.5.4.29</ecNumber>
    </submittedName>
</protein>
<organism evidence="3 4">
    <name type="scientific">Carboxydichorda subterranea</name>
    <dbReference type="NCBI Taxonomy" id="3109565"/>
    <lineage>
        <taxon>Bacteria</taxon>
        <taxon>Bacillati</taxon>
        <taxon>Bacillota</taxon>
        <taxon>Limnochordia</taxon>
        <taxon>Limnochordales</taxon>
        <taxon>Geochordaceae</taxon>
        <taxon>Carboxydichorda</taxon>
    </lineage>
</organism>
<evidence type="ECO:0000256" key="1">
    <source>
        <dbReference type="SAM" id="MobiDB-lite"/>
    </source>
</evidence>
<dbReference type="InterPro" id="IPR000160">
    <property type="entry name" value="GGDEF_dom"/>
</dbReference>
<feature type="region of interest" description="Disordered" evidence="1">
    <location>
        <begin position="360"/>
        <end position="394"/>
    </location>
</feature>
<dbReference type="InterPro" id="IPR007839">
    <property type="entry name" value="GTP_CycHdrlase_3"/>
</dbReference>
<dbReference type="GO" id="GO:0043740">
    <property type="term" value="F:GTP cyclohydrolase IIa activity"/>
    <property type="evidence" value="ECO:0007669"/>
    <property type="project" value="UniProtKB-EC"/>
</dbReference>
<keyword evidence="3" id="KW-0378">Hydrolase</keyword>
<sequence length="492" mass="51575">MCTAADHRTPLPHPIAVIGPEDIVARVMGFAADFEGLQAMAAPYVDESQAPGLALEAVGRGAEVLLFTGPVPYARVVHAATSDAAMAPLGTVPKVFVQYTGSSLTAALLQAMAGGVGDVRKASLDTLSATTVTETYEEAGLDASAVVVHDAIHPVEAEPPQVAAFHEALWKAGRTSLAVTCRRSVWRLLQEGGVPSVCVTPTASAIREALELALARAVSRRSREQGIAVGVVNVDRFESFSRTAGSEYRVQLTKLRLHRLLLDFAEELQATLVFTGHDEFVLVATRGAVESATHGLSVLPILAHIRQEVPVTVSMGWGFGETARMAELNARAALRHAKARGGNCGIVLLESGEWLGPLGETQAPVGDARPAGAEAPGVASRDEGGAQAAAPGMRQPALTAKSLGALRDYAVRTGRRELTSREAARVLGVTERSARRSLARLERSGLAVAIGSRRDAGTSRAKGRPMLVYRLVLPREALRQTAASGDGGGGVP</sequence>
<proteinExistence type="predicted"/>
<dbReference type="EMBL" id="CP141615">
    <property type="protein sequence ID" value="WRP16571.1"/>
    <property type="molecule type" value="Genomic_DNA"/>
</dbReference>
<dbReference type="InterPro" id="IPR029787">
    <property type="entry name" value="Nucleotide_cyclase"/>
</dbReference>
<dbReference type="Gene3D" id="3.30.70.270">
    <property type="match status" value="1"/>
</dbReference>
<accession>A0ABZ1BUT0</accession>
<gene>
    <name evidence="3" type="ORF">U7230_10765</name>
</gene>
<reference evidence="3 4" key="1">
    <citation type="journal article" date="2024" name="Front. Microbiol.">
        <title>Novel thermophilic genera Geochorda gen. nov. and Carboxydochorda gen. nov. from the deep terrestrial subsurface reveal the ecophysiological diversity in the class Limnochordia.</title>
        <authorList>
            <person name="Karnachuk O.V."/>
            <person name="Lukina A.P."/>
            <person name="Avakyan M.R."/>
            <person name="Kadnikov V.V."/>
            <person name="Begmatov S."/>
            <person name="Beletsky A.V."/>
            <person name="Vlasova K.G."/>
            <person name="Novikov A.A."/>
            <person name="Shcherbakova V.A."/>
            <person name="Mardanov A.V."/>
            <person name="Ravin N.V."/>
        </authorList>
    </citation>
    <scope>NUCLEOTIDE SEQUENCE [LARGE SCALE GENOMIC DNA]</scope>
    <source>
        <strain evidence="3 4">L945</strain>
    </source>
</reference>
<dbReference type="SUPFAM" id="SSF55073">
    <property type="entry name" value="Nucleotide cyclase"/>
    <property type="match status" value="1"/>
</dbReference>
<dbReference type="Pfam" id="PF05165">
    <property type="entry name" value="GCH_III"/>
    <property type="match status" value="1"/>
</dbReference>
<keyword evidence="4" id="KW-1185">Reference proteome</keyword>
<evidence type="ECO:0000313" key="3">
    <source>
        <dbReference type="EMBL" id="WRP16571.1"/>
    </source>
</evidence>
<dbReference type="RefSeq" id="WP_324715844.1">
    <property type="nucleotide sequence ID" value="NZ_CP141615.1"/>
</dbReference>
<feature type="domain" description="GGDEF" evidence="2">
    <location>
        <begin position="225"/>
        <end position="350"/>
    </location>
</feature>
<dbReference type="EC" id="3.5.4.29" evidence="3"/>